<evidence type="ECO:0000256" key="5">
    <source>
        <dbReference type="ARBA" id="ARBA00023242"/>
    </source>
</evidence>
<dbReference type="PANTHER" id="PTHR13028:SF0">
    <property type="entry name" value="RRNA-PROCESSING PROTEIN EBP2-RELATED"/>
    <property type="match status" value="1"/>
</dbReference>
<sequence length="425" mass="47219">MPSTKSTKSPAKAAPKAKEKGKAKEKSPAKASKPVEPVVEEDKDEEERDEDGEDDDSDSDSENGGVDEEGMERLMNALGEDGLNDFDQAMLADEDEEDESEEDDEEGVEDDEEEDENVGELSDESASENDDDDDDEQEEELVALDDEEVELEPDAVPQQKLEVDNEAALLRIRENIQLDPTIPWTETLVLSYPEKVDVDVNDDLNRELAFYKQALHGANEARKLAAKHKFPFTRPSDYFAEMVKSDAHMERIRQRLLDESAGIKKSEEKRREREGKKFGKQVQIEKLKEREKSKKDMEERLKGLKRKRKDILENGGDQGDDFDVAVEDAIADRPAKRSRGGAAGGKQVSRQARDKKFGFGGQNRRSKQNTKESTDNFDMGGSRRGGRGGGRGGRGGRGGGRGGRGGQVGGSKRPGKSRRMSARSK</sequence>
<comment type="caution">
    <text evidence="7">The sequence shown here is derived from an EMBL/GenBank/DDBJ whole genome shotgun (WGS) entry which is preliminary data.</text>
</comment>
<feature type="compositionally biased region" description="Gly residues" evidence="6">
    <location>
        <begin position="387"/>
        <end position="409"/>
    </location>
</feature>
<accession>A0ABR3FJZ4</accession>
<dbReference type="Pfam" id="PF05890">
    <property type="entry name" value="Ebp2"/>
    <property type="match status" value="1"/>
</dbReference>
<proteinExistence type="inferred from homology"/>
<keyword evidence="3" id="KW-0690">Ribosome biogenesis</keyword>
<feature type="region of interest" description="Disordered" evidence="6">
    <location>
        <begin position="1"/>
        <end position="160"/>
    </location>
</feature>
<name>A0ABR3FJZ4_9AGAR</name>
<keyword evidence="5" id="KW-0539">Nucleus</keyword>
<evidence type="ECO:0000256" key="3">
    <source>
        <dbReference type="ARBA" id="ARBA00022517"/>
    </source>
</evidence>
<reference evidence="7 8" key="1">
    <citation type="submission" date="2024-02" db="EMBL/GenBank/DDBJ databases">
        <title>A draft genome for the cacao thread blight pathogen Marasmius crinis-equi.</title>
        <authorList>
            <person name="Cohen S.P."/>
            <person name="Baruah I.K."/>
            <person name="Amoako-Attah I."/>
            <person name="Bukari Y."/>
            <person name="Meinhardt L.W."/>
            <person name="Bailey B.A."/>
        </authorList>
    </citation>
    <scope>NUCLEOTIDE SEQUENCE [LARGE SCALE GENOMIC DNA]</scope>
    <source>
        <strain evidence="7 8">GH-76</strain>
    </source>
</reference>
<keyword evidence="8" id="KW-1185">Reference proteome</keyword>
<protein>
    <submittedName>
        <fullName evidence="7">rRNA-processing protein EBP2</fullName>
    </submittedName>
</protein>
<dbReference type="Proteomes" id="UP001465976">
    <property type="component" value="Unassembled WGS sequence"/>
</dbReference>
<dbReference type="PANTHER" id="PTHR13028">
    <property type="entry name" value="RRNA PROCESSING PROTEIN EBNA1-BINDING PROTEIN-RELATED"/>
    <property type="match status" value="1"/>
</dbReference>
<feature type="region of interest" description="Disordered" evidence="6">
    <location>
        <begin position="311"/>
        <end position="425"/>
    </location>
</feature>
<evidence type="ECO:0000256" key="1">
    <source>
        <dbReference type="ARBA" id="ARBA00004604"/>
    </source>
</evidence>
<feature type="compositionally biased region" description="Basic and acidic residues" evidence="6">
    <location>
        <begin position="16"/>
        <end position="28"/>
    </location>
</feature>
<evidence type="ECO:0000313" key="7">
    <source>
        <dbReference type="EMBL" id="KAL0575384.1"/>
    </source>
</evidence>
<comment type="subcellular location">
    <subcellularLocation>
        <location evidence="1">Nucleus</location>
        <location evidence="1">Nucleolus</location>
    </subcellularLocation>
</comment>
<feature type="compositionally biased region" description="Low complexity" evidence="6">
    <location>
        <begin position="1"/>
        <end position="14"/>
    </location>
</feature>
<evidence type="ECO:0000313" key="8">
    <source>
        <dbReference type="Proteomes" id="UP001465976"/>
    </source>
</evidence>
<feature type="compositionally biased region" description="Acidic residues" evidence="6">
    <location>
        <begin position="38"/>
        <end position="70"/>
    </location>
</feature>
<evidence type="ECO:0000256" key="4">
    <source>
        <dbReference type="ARBA" id="ARBA00023054"/>
    </source>
</evidence>
<keyword evidence="4" id="KW-0175">Coiled coil</keyword>
<dbReference type="EMBL" id="JBAHYK010000310">
    <property type="protein sequence ID" value="KAL0575384.1"/>
    <property type="molecule type" value="Genomic_DNA"/>
</dbReference>
<feature type="compositionally biased region" description="Basic residues" evidence="6">
    <location>
        <begin position="413"/>
        <end position="425"/>
    </location>
</feature>
<dbReference type="InterPro" id="IPR008610">
    <property type="entry name" value="Ebp2"/>
</dbReference>
<evidence type="ECO:0000256" key="2">
    <source>
        <dbReference type="ARBA" id="ARBA00007336"/>
    </source>
</evidence>
<gene>
    <name evidence="7" type="primary">ebp2_2</name>
    <name evidence="7" type="ORF">V5O48_006597</name>
</gene>
<comment type="similarity">
    <text evidence="2">Belongs to the EBP2 family.</text>
</comment>
<evidence type="ECO:0000256" key="6">
    <source>
        <dbReference type="SAM" id="MobiDB-lite"/>
    </source>
</evidence>
<organism evidence="7 8">
    <name type="scientific">Marasmius crinis-equi</name>
    <dbReference type="NCBI Taxonomy" id="585013"/>
    <lineage>
        <taxon>Eukaryota</taxon>
        <taxon>Fungi</taxon>
        <taxon>Dikarya</taxon>
        <taxon>Basidiomycota</taxon>
        <taxon>Agaricomycotina</taxon>
        <taxon>Agaricomycetes</taxon>
        <taxon>Agaricomycetidae</taxon>
        <taxon>Agaricales</taxon>
        <taxon>Marasmiineae</taxon>
        <taxon>Marasmiaceae</taxon>
        <taxon>Marasmius</taxon>
    </lineage>
</organism>
<feature type="compositionally biased region" description="Acidic residues" evidence="6">
    <location>
        <begin position="92"/>
        <end position="153"/>
    </location>
</feature>